<dbReference type="SUPFAM" id="SSF141571">
    <property type="entry name" value="Pentapeptide repeat-like"/>
    <property type="match status" value="1"/>
</dbReference>
<dbReference type="GO" id="GO:0006508">
    <property type="term" value="P:proteolysis"/>
    <property type="evidence" value="ECO:0007669"/>
    <property type="project" value="InterPro"/>
</dbReference>
<evidence type="ECO:0000313" key="2">
    <source>
        <dbReference type="EMBL" id="GBF80321.1"/>
    </source>
</evidence>
<dbReference type="Pfam" id="PF03539">
    <property type="entry name" value="Spuma_A9PTase"/>
    <property type="match status" value="1"/>
</dbReference>
<evidence type="ECO:0000313" key="3">
    <source>
        <dbReference type="Proteomes" id="UP000287247"/>
    </source>
</evidence>
<name>A0A401IGH5_APHSA</name>
<dbReference type="Gene3D" id="2.160.20.80">
    <property type="entry name" value="E3 ubiquitin-protein ligase SopA"/>
    <property type="match status" value="1"/>
</dbReference>
<reference evidence="3" key="1">
    <citation type="submission" date="2017-05" db="EMBL/GenBank/DDBJ databases">
        <title>Physiological properties and genetic analysis related to exopolysaccharide production of fresh-water unicellular cyanobacterium Aphanothece sacrum, Suizenji Nori, that has been cultured as a food source in Japan.</title>
        <authorList>
            <person name="Kanesaki Y."/>
            <person name="Yoshikawa S."/>
            <person name="Ohki K."/>
        </authorList>
    </citation>
    <scope>NUCLEOTIDE SEQUENCE [LARGE SCALE GENOMIC DNA]</scope>
    <source>
        <strain evidence="3">FPU1</strain>
    </source>
</reference>
<dbReference type="InterPro" id="IPR051082">
    <property type="entry name" value="Pentapeptide-BTB/POZ_domain"/>
</dbReference>
<dbReference type="AlphaFoldDB" id="A0A401IGH5"/>
<accession>A0A401IGH5</accession>
<comment type="caution">
    <text evidence="2">The sequence shown here is derived from an EMBL/GenBank/DDBJ whole genome shotgun (WGS) entry which is preliminary data.</text>
</comment>
<dbReference type="GO" id="GO:0004190">
    <property type="term" value="F:aspartic-type endopeptidase activity"/>
    <property type="evidence" value="ECO:0007669"/>
    <property type="project" value="InterPro"/>
</dbReference>
<gene>
    <name evidence="2" type="ORF">AsFPU1_1722</name>
</gene>
<proteinExistence type="predicted"/>
<protein>
    <submittedName>
        <fullName evidence="2">Pentapeptide repeat protein</fullName>
    </submittedName>
</protein>
<sequence>MNNNQSFTEIVSRMKNVIDAPTDDWFELAKIADLDHLTCFAGKDLSNFSPIDRKLSGANFSKTNFSNSDLSKTDLSNANLSYANLSNTNLKNANLSNANLTHANLSNADLTNADLSGADLTNTILHNAKIENAIFKNNIGLWVGVPFSVSPQIEELNNTEIRLPPGMSIEYWIAEFLITQNQMTSHDNQQPQKMDSPKSYIEIYNPSNESNLFKFEAIFNSEAPINCIPESIISSLGALTYSNIKLRDNLGKILSLKTYYVNIKINGTDIENVEVVAIPKEYAVINQHILNQYQRNSCSKNKAS</sequence>
<feature type="domain" description="Peptidase A9" evidence="1">
    <location>
        <begin position="214"/>
        <end position="289"/>
    </location>
</feature>
<dbReference type="InterPro" id="IPR001641">
    <property type="entry name" value="Spumavirus_A9"/>
</dbReference>
<dbReference type="InterPro" id="IPR001646">
    <property type="entry name" value="5peptide_repeat"/>
</dbReference>
<dbReference type="Gene3D" id="2.40.70.10">
    <property type="entry name" value="Acid Proteases"/>
    <property type="match status" value="1"/>
</dbReference>
<dbReference type="InterPro" id="IPR021109">
    <property type="entry name" value="Peptidase_aspartic_dom_sf"/>
</dbReference>
<dbReference type="Proteomes" id="UP000287247">
    <property type="component" value="Unassembled WGS sequence"/>
</dbReference>
<evidence type="ECO:0000259" key="1">
    <source>
        <dbReference type="Pfam" id="PF03539"/>
    </source>
</evidence>
<dbReference type="RefSeq" id="WP_124971805.1">
    <property type="nucleotide sequence ID" value="NZ_BDQK01000007.1"/>
</dbReference>
<dbReference type="EMBL" id="BDQK01000007">
    <property type="protein sequence ID" value="GBF80321.1"/>
    <property type="molecule type" value="Genomic_DNA"/>
</dbReference>
<organism evidence="2 3">
    <name type="scientific">Aphanothece sacrum FPU1</name>
    <dbReference type="NCBI Taxonomy" id="1920663"/>
    <lineage>
        <taxon>Bacteria</taxon>
        <taxon>Bacillati</taxon>
        <taxon>Cyanobacteriota</taxon>
        <taxon>Cyanophyceae</taxon>
        <taxon>Oscillatoriophycideae</taxon>
        <taxon>Chroococcales</taxon>
        <taxon>Aphanothecaceae</taxon>
        <taxon>Aphanothece</taxon>
    </lineage>
</organism>
<dbReference type="Pfam" id="PF00805">
    <property type="entry name" value="Pentapeptide"/>
    <property type="match status" value="2"/>
</dbReference>
<dbReference type="OrthoDB" id="420175at2"/>
<dbReference type="PANTHER" id="PTHR14136">
    <property type="entry name" value="BTB_POZ DOMAIN-CONTAINING PROTEIN KCTD9"/>
    <property type="match status" value="1"/>
</dbReference>
<keyword evidence="3" id="KW-1185">Reference proteome</keyword>
<dbReference type="PANTHER" id="PTHR14136:SF17">
    <property type="entry name" value="BTB_POZ DOMAIN-CONTAINING PROTEIN KCTD9"/>
    <property type="match status" value="1"/>
</dbReference>